<evidence type="ECO:0000313" key="4">
    <source>
        <dbReference type="Proteomes" id="UP000290289"/>
    </source>
</evidence>
<dbReference type="GO" id="GO:0003723">
    <property type="term" value="F:RNA binding"/>
    <property type="evidence" value="ECO:0007669"/>
    <property type="project" value="UniProtKB-UniRule"/>
</dbReference>
<dbReference type="EMBL" id="RDQH01000336">
    <property type="protein sequence ID" value="RXH87860.1"/>
    <property type="molecule type" value="Genomic_DNA"/>
</dbReference>
<dbReference type="InterPro" id="IPR012677">
    <property type="entry name" value="Nucleotide-bd_a/b_plait_sf"/>
</dbReference>
<dbReference type="AlphaFoldDB" id="A0A498IXD3"/>
<dbReference type="GO" id="GO:0000149">
    <property type="term" value="F:SNARE binding"/>
    <property type="evidence" value="ECO:0007669"/>
    <property type="project" value="TreeGrafter"/>
</dbReference>
<dbReference type="SMART" id="SM00360">
    <property type="entry name" value="RRM"/>
    <property type="match status" value="1"/>
</dbReference>
<accession>A0A498IXD3</accession>
<dbReference type="GO" id="GO:0070939">
    <property type="term" value="C:Dsl1/NZR complex"/>
    <property type="evidence" value="ECO:0007669"/>
    <property type="project" value="TreeGrafter"/>
</dbReference>
<dbReference type="SUPFAM" id="SSF54928">
    <property type="entry name" value="RNA-binding domain, RBD"/>
    <property type="match status" value="1"/>
</dbReference>
<proteinExistence type="predicted"/>
<feature type="domain" description="RRM" evidence="2">
    <location>
        <begin position="59"/>
        <end position="150"/>
    </location>
</feature>
<dbReference type="STRING" id="3750.A0A498IXD3"/>
<gene>
    <name evidence="3" type="ORF">DVH24_034760</name>
</gene>
<dbReference type="PROSITE" id="PS50102">
    <property type="entry name" value="RRM"/>
    <property type="match status" value="1"/>
</dbReference>
<dbReference type="Gene3D" id="3.30.70.330">
    <property type="match status" value="1"/>
</dbReference>
<dbReference type="Proteomes" id="UP000290289">
    <property type="component" value="Chromosome 10"/>
</dbReference>
<dbReference type="PANTHER" id="PTHR15922:SF2">
    <property type="entry name" value="NBAS SUBUNIT OF NRZ TETHERING COMPLEX"/>
    <property type="match status" value="1"/>
</dbReference>
<comment type="caution">
    <text evidence="3">The sequence shown here is derived from an EMBL/GenBank/DDBJ whole genome shotgun (WGS) entry which is preliminary data.</text>
</comment>
<dbReference type="InterPro" id="IPR000504">
    <property type="entry name" value="RRM_dom"/>
</dbReference>
<organism evidence="3 4">
    <name type="scientific">Malus domestica</name>
    <name type="common">Apple</name>
    <name type="synonym">Pyrus malus</name>
    <dbReference type="NCBI Taxonomy" id="3750"/>
    <lineage>
        <taxon>Eukaryota</taxon>
        <taxon>Viridiplantae</taxon>
        <taxon>Streptophyta</taxon>
        <taxon>Embryophyta</taxon>
        <taxon>Tracheophyta</taxon>
        <taxon>Spermatophyta</taxon>
        <taxon>Magnoliopsida</taxon>
        <taxon>eudicotyledons</taxon>
        <taxon>Gunneridae</taxon>
        <taxon>Pentapetalae</taxon>
        <taxon>rosids</taxon>
        <taxon>fabids</taxon>
        <taxon>Rosales</taxon>
        <taxon>Rosaceae</taxon>
        <taxon>Amygdaloideae</taxon>
        <taxon>Maleae</taxon>
        <taxon>Malus</taxon>
    </lineage>
</organism>
<dbReference type="PANTHER" id="PTHR15922">
    <property type="entry name" value="NEUROBLASTOMA-AMPLIFIED SEQUENCE"/>
    <property type="match status" value="1"/>
</dbReference>
<dbReference type="GO" id="GO:0006890">
    <property type="term" value="P:retrograde vesicle-mediated transport, Golgi to endoplasmic reticulum"/>
    <property type="evidence" value="ECO:0007669"/>
    <property type="project" value="TreeGrafter"/>
</dbReference>
<dbReference type="Pfam" id="PF00076">
    <property type="entry name" value="RRM_1"/>
    <property type="match status" value="1"/>
</dbReference>
<dbReference type="InterPro" id="IPR035979">
    <property type="entry name" value="RBD_domain_sf"/>
</dbReference>
<protein>
    <recommendedName>
        <fullName evidence="2">RRM domain-containing protein</fullName>
    </recommendedName>
</protein>
<name>A0A498IXD3_MALDO</name>
<evidence type="ECO:0000259" key="2">
    <source>
        <dbReference type="PROSITE" id="PS50102"/>
    </source>
</evidence>
<evidence type="ECO:0000313" key="3">
    <source>
        <dbReference type="EMBL" id="RXH87860.1"/>
    </source>
</evidence>
<evidence type="ECO:0000256" key="1">
    <source>
        <dbReference type="PROSITE-ProRule" id="PRU00176"/>
    </source>
</evidence>
<keyword evidence="1" id="KW-0694">RNA-binding</keyword>
<sequence length="353" mass="39498">MSASLTPIYGEAAPKSRTRDLPLMGEGTCHRTKCNLNKNNNQCFDEEVLSDDGEASFDLKLFVGNLPFSVNSAQLASIFESVGNVQMVKVIYDKTTARSRGFGFVAMSSVQEVESAARQLNDYALVTILSWLARNGFAPTDNVVVSLAKSIIEPHVTKEEDIVGCSFLLNMLDAVSGVEVIEEQLRTRKDYQEVSSIMNVGMTYSLLYSSAFECEDPTQRRELLLRKFKEKHTGEIGKFDKVQSTFWREWKLKLEDQKRVADRCTTFEKIIPGVDTIFLCYLSSVIVSEVWTNDDITCEISEFKGEIVGYAVETIKAVSYIVYPAIDGCHKVRLAYIFGLLSVRSDSAIVVES</sequence>
<reference evidence="3 4" key="1">
    <citation type="submission" date="2018-10" db="EMBL/GenBank/DDBJ databases">
        <title>A high-quality apple genome assembly.</title>
        <authorList>
            <person name="Hu J."/>
        </authorList>
    </citation>
    <scope>NUCLEOTIDE SEQUENCE [LARGE SCALE GENOMIC DNA]</scope>
    <source>
        <strain evidence="4">cv. HFTH1</strain>
        <tissue evidence="3">Young leaf</tissue>
    </source>
</reference>
<keyword evidence="4" id="KW-1185">Reference proteome</keyword>